<evidence type="ECO:0000313" key="3">
    <source>
        <dbReference type="Proteomes" id="UP000701698"/>
    </source>
</evidence>
<reference evidence="2" key="2">
    <citation type="journal article" date="2021" name="Microbiome">
        <title>Successional dynamics and alternative stable states in a saline activated sludge microbial community over 9 years.</title>
        <authorList>
            <person name="Wang Y."/>
            <person name="Ye J."/>
            <person name="Ju F."/>
            <person name="Liu L."/>
            <person name="Boyd J.A."/>
            <person name="Deng Y."/>
            <person name="Parks D.H."/>
            <person name="Jiang X."/>
            <person name="Yin X."/>
            <person name="Woodcroft B.J."/>
            <person name="Tyson G.W."/>
            <person name="Hugenholtz P."/>
            <person name="Polz M.F."/>
            <person name="Zhang T."/>
        </authorList>
    </citation>
    <scope>NUCLEOTIDE SEQUENCE</scope>
    <source>
        <strain evidence="2">HKST-UBA01</strain>
    </source>
</reference>
<protein>
    <submittedName>
        <fullName evidence="2">Uncharacterized protein</fullName>
    </submittedName>
</protein>
<accession>A0A955LGK4</accession>
<dbReference type="EMBL" id="JAGQKX010000005">
    <property type="protein sequence ID" value="MCA9389838.1"/>
    <property type="molecule type" value="Genomic_DNA"/>
</dbReference>
<proteinExistence type="predicted"/>
<evidence type="ECO:0000313" key="2">
    <source>
        <dbReference type="EMBL" id="MCA9389838.1"/>
    </source>
</evidence>
<dbReference type="AlphaFoldDB" id="A0A955LGK4"/>
<feature type="coiled-coil region" evidence="1">
    <location>
        <begin position="194"/>
        <end position="221"/>
    </location>
</feature>
<dbReference type="Proteomes" id="UP000701698">
    <property type="component" value="Unassembled WGS sequence"/>
</dbReference>
<organism evidence="2 3">
    <name type="scientific">candidate division WWE3 bacterium</name>
    <dbReference type="NCBI Taxonomy" id="2053526"/>
    <lineage>
        <taxon>Bacteria</taxon>
        <taxon>Katanobacteria</taxon>
    </lineage>
</organism>
<gene>
    <name evidence="2" type="ORF">KC571_00375</name>
</gene>
<sequence>MNSNSFSITTTVTEADKGGFAFEYEGTKLRFSYKKVDLPIYHGYIVTRLYKGEVIVFTNDSEDPMYEATVEIPAAQAFCAHVYQMQTLLKEALDLETARKLYSLLEGLNPLIREMVSARASLLGKRKKSIRDKTKHALGLTSSKLGTLNRFHFDNVRPQTAIRTAKSYLGDCMPKLSWVFVIEMVLEMINHILENRLDELVDDQELELRSLAQEIEARIEKIAENGFDQPNLPRPNKRTPYPQEILNVGESRIGRCIRWSGGTNGRVQWEEDDELITVKVKQYMIMFPKGRIPANRKLFIDERVRISIITRQQLADKYFDGNVEGGSPDEPMAEIVLLNVEDYLRANEKLQEFIAQDRLTPSQEEALAALIDTADMLHAAIMPERRKSLRFKNWHSGVQRSANYKLGITKPIRRTLDLTPDTSYEQIWGRVKFYRGKKGEHLDYGKRMELAHLRSLAQTKLDTQDLPLQLQQRLDEVIEMIDDWLEPFES</sequence>
<name>A0A955LGK4_UNCKA</name>
<evidence type="ECO:0000256" key="1">
    <source>
        <dbReference type="SAM" id="Coils"/>
    </source>
</evidence>
<comment type="caution">
    <text evidence="2">The sequence shown here is derived from an EMBL/GenBank/DDBJ whole genome shotgun (WGS) entry which is preliminary data.</text>
</comment>
<keyword evidence="1" id="KW-0175">Coiled coil</keyword>
<reference evidence="2" key="1">
    <citation type="submission" date="2020-04" db="EMBL/GenBank/DDBJ databases">
        <authorList>
            <person name="Zhang T."/>
        </authorList>
    </citation>
    <scope>NUCLEOTIDE SEQUENCE</scope>
    <source>
        <strain evidence="2">HKST-UBA01</strain>
    </source>
</reference>